<dbReference type="SUPFAM" id="SSF55785">
    <property type="entry name" value="PYP-like sensor domain (PAS domain)"/>
    <property type="match status" value="1"/>
</dbReference>
<dbReference type="InterPro" id="IPR036097">
    <property type="entry name" value="HisK_dim/P_sf"/>
</dbReference>
<keyword evidence="8" id="KW-0175">Coiled coil</keyword>
<dbReference type="Pfam" id="PF13188">
    <property type="entry name" value="PAS_8"/>
    <property type="match status" value="1"/>
</dbReference>
<evidence type="ECO:0000256" key="1">
    <source>
        <dbReference type="ARBA" id="ARBA00000085"/>
    </source>
</evidence>
<dbReference type="SMART" id="SM00388">
    <property type="entry name" value="HisKA"/>
    <property type="match status" value="1"/>
</dbReference>
<dbReference type="Pfam" id="PF00512">
    <property type="entry name" value="HisKA"/>
    <property type="match status" value="1"/>
</dbReference>
<dbReference type="SMART" id="SM00387">
    <property type="entry name" value="HATPase_c"/>
    <property type="match status" value="1"/>
</dbReference>
<dbReference type="InterPro" id="IPR000700">
    <property type="entry name" value="PAS-assoc_C"/>
</dbReference>
<dbReference type="InterPro" id="IPR036890">
    <property type="entry name" value="HATPase_C_sf"/>
</dbReference>
<dbReference type="PANTHER" id="PTHR43047:SF70">
    <property type="entry name" value="SENSOR HISTIDINE KINASE YVCQ"/>
    <property type="match status" value="1"/>
</dbReference>
<evidence type="ECO:0000256" key="3">
    <source>
        <dbReference type="ARBA" id="ARBA00022553"/>
    </source>
</evidence>
<reference evidence="14" key="1">
    <citation type="submission" date="2020-02" db="EMBL/GenBank/DDBJ databases">
        <authorList>
            <person name="Meier V. D."/>
        </authorList>
    </citation>
    <scope>NUCLEOTIDE SEQUENCE</scope>
    <source>
        <strain evidence="14">AVDCRST_MAG77</strain>
    </source>
</reference>
<dbReference type="PROSITE" id="PS50112">
    <property type="entry name" value="PAS"/>
    <property type="match status" value="1"/>
</dbReference>
<feature type="domain" description="PAC" evidence="13">
    <location>
        <begin position="263"/>
        <end position="316"/>
    </location>
</feature>
<dbReference type="InterPro" id="IPR035965">
    <property type="entry name" value="PAS-like_dom_sf"/>
</dbReference>
<sequence>MPAELLQGATSATGPTPGTPALRPTAAEPPLVGPAKILIVDDEPKNLLALEAVLDLDHLELVRATSGSEALKALLNHEFAAVLLDVQMPGMDGFETATLIRQRERTRDVPIIFLTAASRSEAFVSRGYSVGAVDYLVKPFDPVILRHKVAVFVDLFRKTEQVRRQAEERAQLLEERLARVEAEAARDRLQQVIDVLPEGIALADEHGAFHLWNRTAEEILGQPPAAVQTGAAGGLPLLDLNGEPCPPEELPLARAILWGDTVRGVQLLVENTAAGRRVPVLVNSAPLRGAAGVISGGVLAFQDISAIKEVEEQKDIFLAAASHDLKNPLAVLKSRAQLLHRRLSRPGATPDVPSILKGLQGIDDTAGRLTEMINELLDVTRIQMGRPLDLDLRPMDLLELAREVALELRESTDRHEIKVEASCDSLEGEWDRQRLGRVLANLVSNAVKYSPDGGPITLKLSREQEGTASWAVLSVTDSGIGIPQEDLPRVFDRYFRARNVSRRIEGTGIGLAGARHIVEEHGGQIMLESSEGLGTTVTIKLLLTAVGDITVCA</sequence>
<dbReference type="SMART" id="SM00091">
    <property type="entry name" value="PAS"/>
    <property type="match status" value="1"/>
</dbReference>
<dbReference type="SUPFAM" id="SSF55874">
    <property type="entry name" value="ATPase domain of HSP90 chaperone/DNA topoisomerase II/histidine kinase"/>
    <property type="match status" value="1"/>
</dbReference>
<evidence type="ECO:0000256" key="9">
    <source>
        <dbReference type="SAM" id="MobiDB-lite"/>
    </source>
</evidence>
<dbReference type="InterPro" id="IPR005467">
    <property type="entry name" value="His_kinase_dom"/>
</dbReference>
<accession>A0A6J4HS72</accession>
<feature type="domain" description="Response regulatory" evidence="11">
    <location>
        <begin position="36"/>
        <end position="153"/>
    </location>
</feature>
<evidence type="ECO:0000313" key="14">
    <source>
        <dbReference type="EMBL" id="CAA9232385.1"/>
    </source>
</evidence>
<dbReference type="GO" id="GO:0005886">
    <property type="term" value="C:plasma membrane"/>
    <property type="evidence" value="ECO:0007669"/>
    <property type="project" value="TreeGrafter"/>
</dbReference>
<evidence type="ECO:0000259" key="13">
    <source>
        <dbReference type="PROSITE" id="PS50113"/>
    </source>
</evidence>
<dbReference type="PRINTS" id="PR00344">
    <property type="entry name" value="BCTRLSENSOR"/>
</dbReference>
<feature type="coiled-coil region" evidence="8">
    <location>
        <begin position="156"/>
        <end position="190"/>
    </location>
</feature>
<feature type="modified residue" description="4-aspartylphosphate" evidence="7">
    <location>
        <position position="85"/>
    </location>
</feature>
<comment type="catalytic activity">
    <reaction evidence="1">
        <text>ATP + protein L-histidine = ADP + protein N-phospho-L-histidine.</text>
        <dbReference type="EC" id="2.7.13.3"/>
    </reaction>
</comment>
<evidence type="ECO:0000256" key="6">
    <source>
        <dbReference type="ARBA" id="ARBA00023012"/>
    </source>
</evidence>
<evidence type="ECO:0000256" key="2">
    <source>
        <dbReference type="ARBA" id="ARBA00012438"/>
    </source>
</evidence>
<dbReference type="PROSITE" id="PS50113">
    <property type="entry name" value="PAC"/>
    <property type="match status" value="1"/>
</dbReference>
<evidence type="ECO:0000256" key="7">
    <source>
        <dbReference type="PROSITE-ProRule" id="PRU00169"/>
    </source>
</evidence>
<dbReference type="EC" id="2.7.13.3" evidence="2"/>
<proteinExistence type="predicted"/>
<evidence type="ECO:0000259" key="12">
    <source>
        <dbReference type="PROSITE" id="PS50112"/>
    </source>
</evidence>
<dbReference type="SUPFAM" id="SSF52172">
    <property type="entry name" value="CheY-like"/>
    <property type="match status" value="1"/>
</dbReference>
<dbReference type="InterPro" id="IPR000014">
    <property type="entry name" value="PAS"/>
</dbReference>
<evidence type="ECO:0000256" key="5">
    <source>
        <dbReference type="ARBA" id="ARBA00022777"/>
    </source>
</evidence>
<evidence type="ECO:0000259" key="10">
    <source>
        <dbReference type="PROSITE" id="PS50109"/>
    </source>
</evidence>
<dbReference type="Gene3D" id="1.10.287.130">
    <property type="match status" value="1"/>
</dbReference>
<keyword evidence="6" id="KW-0902">Two-component regulatory system</keyword>
<dbReference type="GO" id="GO:0009927">
    <property type="term" value="F:histidine phosphotransfer kinase activity"/>
    <property type="evidence" value="ECO:0007669"/>
    <property type="project" value="TreeGrafter"/>
</dbReference>
<evidence type="ECO:0000259" key="11">
    <source>
        <dbReference type="PROSITE" id="PS50110"/>
    </source>
</evidence>
<dbReference type="Gene3D" id="3.30.565.10">
    <property type="entry name" value="Histidine kinase-like ATPase, C-terminal domain"/>
    <property type="match status" value="1"/>
</dbReference>
<dbReference type="Gene3D" id="3.30.450.20">
    <property type="entry name" value="PAS domain"/>
    <property type="match status" value="1"/>
</dbReference>
<evidence type="ECO:0000256" key="8">
    <source>
        <dbReference type="SAM" id="Coils"/>
    </source>
</evidence>
<feature type="region of interest" description="Disordered" evidence="9">
    <location>
        <begin position="1"/>
        <end position="27"/>
    </location>
</feature>
<organism evidence="14">
    <name type="scientific">uncultured Chloroflexota bacterium</name>
    <dbReference type="NCBI Taxonomy" id="166587"/>
    <lineage>
        <taxon>Bacteria</taxon>
        <taxon>Bacillati</taxon>
        <taxon>Chloroflexota</taxon>
        <taxon>environmental samples</taxon>
    </lineage>
</organism>
<keyword evidence="4" id="KW-0808">Transferase</keyword>
<dbReference type="Pfam" id="PF02518">
    <property type="entry name" value="HATPase_c"/>
    <property type="match status" value="1"/>
</dbReference>
<evidence type="ECO:0000256" key="4">
    <source>
        <dbReference type="ARBA" id="ARBA00022679"/>
    </source>
</evidence>
<dbReference type="InterPro" id="IPR004358">
    <property type="entry name" value="Sig_transdc_His_kin-like_C"/>
</dbReference>
<dbReference type="InterPro" id="IPR003594">
    <property type="entry name" value="HATPase_dom"/>
</dbReference>
<dbReference type="EMBL" id="CADCTC010000069">
    <property type="protein sequence ID" value="CAA9232385.1"/>
    <property type="molecule type" value="Genomic_DNA"/>
</dbReference>
<feature type="domain" description="Histidine kinase" evidence="10">
    <location>
        <begin position="320"/>
        <end position="545"/>
    </location>
</feature>
<dbReference type="CDD" id="cd00130">
    <property type="entry name" value="PAS"/>
    <property type="match status" value="1"/>
</dbReference>
<dbReference type="Pfam" id="PF00072">
    <property type="entry name" value="Response_reg"/>
    <property type="match status" value="1"/>
</dbReference>
<keyword evidence="5 14" id="KW-0418">Kinase</keyword>
<name>A0A6J4HS72_9CHLR</name>
<dbReference type="PANTHER" id="PTHR43047">
    <property type="entry name" value="TWO-COMPONENT HISTIDINE PROTEIN KINASE"/>
    <property type="match status" value="1"/>
</dbReference>
<dbReference type="PROSITE" id="PS50110">
    <property type="entry name" value="RESPONSE_REGULATORY"/>
    <property type="match status" value="1"/>
</dbReference>
<dbReference type="InterPro" id="IPR011006">
    <property type="entry name" value="CheY-like_superfamily"/>
</dbReference>
<dbReference type="PROSITE" id="PS50109">
    <property type="entry name" value="HIS_KIN"/>
    <property type="match status" value="1"/>
</dbReference>
<dbReference type="CDD" id="cd00082">
    <property type="entry name" value="HisKA"/>
    <property type="match status" value="1"/>
</dbReference>
<dbReference type="FunFam" id="3.30.565.10:FF:000006">
    <property type="entry name" value="Sensor histidine kinase WalK"/>
    <property type="match status" value="1"/>
</dbReference>
<dbReference type="SUPFAM" id="SSF47384">
    <property type="entry name" value="Homodimeric domain of signal transducing histidine kinase"/>
    <property type="match status" value="1"/>
</dbReference>
<dbReference type="GO" id="GO:0000155">
    <property type="term" value="F:phosphorelay sensor kinase activity"/>
    <property type="evidence" value="ECO:0007669"/>
    <property type="project" value="InterPro"/>
</dbReference>
<gene>
    <name evidence="14" type="ORF">AVDCRST_MAG77-1079</name>
</gene>
<dbReference type="InterPro" id="IPR003661">
    <property type="entry name" value="HisK_dim/P_dom"/>
</dbReference>
<dbReference type="Gene3D" id="3.40.50.2300">
    <property type="match status" value="1"/>
</dbReference>
<dbReference type="AlphaFoldDB" id="A0A6J4HS72"/>
<feature type="compositionally biased region" description="Low complexity" evidence="9">
    <location>
        <begin position="8"/>
        <end position="26"/>
    </location>
</feature>
<dbReference type="NCBIfam" id="TIGR00229">
    <property type="entry name" value="sensory_box"/>
    <property type="match status" value="1"/>
</dbReference>
<protein>
    <recommendedName>
        <fullName evidence="2">histidine kinase</fullName>
        <ecNumber evidence="2">2.7.13.3</ecNumber>
    </recommendedName>
</protein>
<dbReference type="SMART" id="SM00448">
    <property type="entry name" value="REC"/>
    <property type="match status" value="1"/>
</dbReference>
<dbReference type="InterPro" id="IPR001789">
    <property type="entry name" value="Sig_transdc_resp-reg_receiver"/>
</dbReference>
<feature type="domain" description="PAS" evidence="12">
    <location>
        <begin position="185"/>
        <end position="221"/>
    </location>
</feature>
<keyword evidence="3 7" id="KW-0597">Phosphoprotein</keyword>